<dbReference type="EMBL" id="JACHXS010000004">
    <property type="protein sequence ID" value="MBB3222036.1"/>
    <property type="molecule type" value="Genomic_DNA"/>
</dbReference>
<reference evidence="2 5" key="2">
    <citation type="submission" date="2020-08" db="EMBL/GenBank/DDBJ databases">
        <title>Genomic Encyclopedia of Type Strains, Phase III (KMG-III): the genomes of soil and plant-associated and newly described type strains.</title>
        <authorList>
            <person name="Whitman W."/>
        </authorList>
    </citation>
    <scope>NUCLEOTIDE SEQUENCE [LARGE SCALE GENOMIC DNA]</scope>
    <source>
        <strain evidence="2 5">CECT 7753</strain>
    </source>
</reference>
<evidence type="ECO:0000313" key="2">
    <source>
        <dbReference type="EMBL" id="MBB3222036.1"/>
    </source>
</evidence>
<feature type="domain" description="ImpA N-terminal" evidence="1">
    <location>
        <begin position="8"/>
        <end position="131"/>
    </location>
</feature>
<dbReference type="PANTHER" id="PTHR37951:SF1">
    <property type="entry name" value="TYPE VI SECRETION SYSTEM COMPONENT TSSA1"/>
    <property type="match status" value="1"/>
</dbReference>
<gene>
    <name evidence="3" type="primary">tssA</name>
    <name evidence="3" type="ORF">FCL38_30015</name>
    <name evidence="2" type="ORF">FHS02_002846</name>
</gene>
<dbReference type="OrthoDB" id="9771118at2"/>
<dbReference type="Proteomes" id="UP000584325">
    <property type="component" value="Unassembled WGS sequence"/>
</dbReference>
<reference evidence="3 4" key="1">
    <citation type="submission" date="2019-05" db="EMBL/GenBank/DDBJ databases">
        <title>Draft Genome Sequences of Six Type Strains of the Genus Massilia.</title>
        <authorList>
            <person name="Miess H."/>
            <person name="Frediansyhah A."/>
            <person name="Gross H."/>
        </authorList>
    </citation>
    <scope>NUCLEOTIDE SEQUENCE [LARGE SCALE GENOMIC DNA]</scope>
    <source>
        <strain evidence="3 4">DSMZ 26121</strain>
    </source>
</reference>
<name>A0A4P8HZN1_9BURK</name>
<protein>
    <submittedName>
        <fullName evidence="2">Type VI secretion system protein ImpA</fullName>
    </submittedName>
    <submittedName>
        <fullName evidence="3">Type VI secretion system protein TssA</fullName>
    </submittedName>
</protein>
<evidence type="ECO:0000313" key="3">
    <source>
        <dbReference type="EMBL" id="QCP14180.1"/>
    </source>
</evidence>
<dbReference type="RefSeq" id="WP_137316952.1">
    <property type="nucleotide sequence ID" value="NZ_CP040017.1"/>
</dbReference>
<keyword evidence="4" id="KW-1185">Reference proteome</keyword>
<dbReference type="NCBIfam" id="TIGR03363">
    <property type="entry name" value="VI_chp_8"/>
    <property type="match status" value="1"/>
</dbReference>
<evidence type="ECO:0000313" key="4">
    <source>
        <dbReference type="Proteomes" id="UP000298763"/>
    </source>
</evidence>
<dbReference type="PANTHER" id="PTHR37951">
    <property type="entry name" value="CYTOPLASMIC PROTEIN-RELATED"/>
    <property type="match status" value="1"/>
</dbReference>
<dbReference type="InterPro" id="IPR017740">
    <property type="entry name" value="TssA-like"/>
</dbReference>
<proteinExistence type="predicted"/>
<sequence length="336" mass="36178">MFSAEQLLQPISPDQPAGADLSFSPELDAIAHARTFDDPSLDQGEWVTDLKEADWEFVVRSCASLLETSSKDLRLAAWLTEAAARQHGMRGLAEGLRVLGGLLERFWDRGLYPEADDGDQERRIGTLGWLLGRIKPLVREMPITDGSGGAWSAIDFESARRQGGDERRIAELDAAKRGTSAAFRRAFAADTQACLDALLDLERVADRRLGHDAPGFVSARDAIRDMQDLVPAPAEDAAPAAAGNGAAVVTGDVAVPAAAPAGPPGAIHTRQQAIAQLRTIAEFFRRTEPHSPVSYYAEKAATAGEQDLHTWLRSVVKDSASLAHIEELLGVQPDSN</sequence>
<dbReference type="AlphaFoldDB" id="A0A4P8HZN1"/>
<dbReference type="Proteomes" id="UP000298763">
    <property type="component" value="Chromosome"/>
</dbReference>
<dbReference type="EMBL" id="CP040017">
    <property type="protein sequence ID" value="QCP14180.1"/>
    <property type="molecule type" value="Genomic_DNA"/>
</dbReference>
<evidence type="ECO:0000313" key="5">
    <source>
        <dbReference type="Proteomes" id="UP000584325"/>
    </source>
</evidence>
<organism evidence="2 5">
    <name type="scientific">Pseudoduganella umbonata</name>
    <dbReference type="NCBI Taxonomy" id="864828"/>
    <lineage>
        <taxon>Bacteria</taxon>
        <taxon>Pseudomonadati</taxon>
        <taxon>Pseudomonadota</taxon>
        <taxon>Betaproteobacteria</taxon>
        <taxon>Burkholderiales</taxon>
        <taxon>Oxalobacteraceae</taxon>
        <taxon>Telluria group</taxon>
        <taxon>Pseudoduganella</taxon>
    </lineage>
</organism>
<accession>A0A4P8HZN1</accession>
<evidence type="ECO:0000259" key="1">
    <source>
        <dbReference type="Pfam" id="PF06812"/>
    </source>
</evidence>
<dbReference type="InterPro" id="IPR010657">
    <property type="entry name" value="ImpA_N"/>
</dbReference>
<dbReference type="Pfam" id="PF06812">
    <property type="entry name" value="ImpA_N"/>
    <property type="match status" value="1"/>
</dbReference>